<evidence type="ECO:0000256" key="2">
    <source>
        <dbReference type="ARBA" id="ARBA00022803"/>
    </source>
</evidence>
<keyword evidence="2 3" id="KW-0802">TPR repeat</keyword>
<accession>A0ABV2LRM5</accession>
<feature type="compositionally biased region" description="Low complexity" evidence="4">
    <location>
        <begin position="190"/>
        <end position="200"/>
    </location>
</feature>
<name>A0ABV2LRM5_9FLAO</name>
<organism evidence="6 7">
    <name type="scientific">Moheibacter stercoris</name>
    <dbReference type="NCBI Taxonomy" id="1628251"/>
    <lineage>
        <taxon>Bacteria</taxon>
        <taxon>Pseudomonadati</taxon>
        <taxon>Bacteroidota</taxon>
        <taxon>Flavobacteriia</taxon>
        <taxon>Flavobacteriales</taxon>
        <taxon>Weeksellaceae</taxon>
        <taxon>Moheibacter</taxon>
    </lineage>
</organism>
<dbReference type="Proteomes" id="UP001549146">
    <property type="component" value="Unassembled WGS sequence"/>
</dbReference>
<feature type="compositionally biased region" description="Low complexity" evidence="4">
    <location>
        <begin position="209"/>
        <end position="221"/>
    </location>
</feature>
<dbReference type="RefSeq" id="WP_354506105.1">
    <property type="nucleotide sequence ID" value="NZ_JBEPMO010000001.1"/>
</dbReference>
<evidence type="ECO:0000256" key="4">
    <source>
        <dbReference type="SAM" id="MobiDB-lite"/>
    </source>
</evidence>
<feature type="region of interest" description="Disordered" evidence="4">
    <location>
        <begin position="147"/>
        <end position="243"/>
    </location>
</feature>
<evidence type="ECO:0000313" key="6">
    <source>
        <dbReference type="EMBL" id="MET3730734.1"/>
    </source>
</evidence>
<feature type="chain" id="PRO_5046278090" evidence="5">
    <location>
        <begin position="26"/>
        <end position="277"/>
    </location>
</feature>
<evidence type="ECO:0000256" key="5">
    <source>
        <dbReference type="SAM" id="SignalP"/>
    </source>
</evidence>
<dbReference type="InterPro" id="IPR051012">
    <property type="entry name" value="CellSynth/LPSAsmb/PSIAsmb"/>
</dbReference>
<sequence>MNQHILFLFCFVSLFSSLSAQSTVAKDYIIAGNQNYQQKDFPKAELNYRQALKEDQNSIKANFNLGNALFEQKKYNEARAHFDKVIQNQSSSSAEKHMAFHNIGKTFFDEKNYEQAVANYKQALIQNPNDDETRYNYALARKLLEEQQENQNEDQNNQDQEDQNDQNEDQNQDSQDQNQSDQDGNEENQDQQGQNPQNDDGQQEGGQNGNKEGQGQQPQQNTISKGSDGKGNSSPQSSNLEYQENLLEALRQQEQETLKRIISQKAEKVRVNTDKDW</sequence>
<evidence type="ECO:0000256" key="3">
    <source>
        <dbReference type="PROSITE-ProRule" id="PRU00339"/>
    </source>
</evidence>
<keyword evidence="7" id="KW-1185">Reference proteome</keyword>
<reference evidence="6 7" key="1">
    <citation type="submission" date="2024-06" db="EMBL/GenBank/DDBJ databases">
        <title>Genomic Encyclopedia of Type Strains, Phase IV (KMG-IV): sequencing the most valuable type-strain genomes for metagenomic binning, comparative biology and taxonomic classification.</title>
        <authorList>
            <person name="Goeker M."/>
        </authorList>
    </citation>
    <scope>NUCLEOTIDE SEQUENCE [LARGE SCALE GENOMIC DNA]</scope>
    <source>
        <strain evidence="6 7">DSM 29388</strain>
    </source>
</reference>
<feature type="compositionally biased region" description="Acidic residues" evidence="4">
    <location>
        <begin position="159"/>
        <end position="171"/>
    </location>
</feature>
<feature type="compositionally biased region" description="Polar residues" evidence="4">
    <location>
        <begin position="222"/>
        <end position="242"/>
    </location>
</feature>
<proteinExistence type="predicted"/>
<dbReference type="InterPro" id="IPR019734">
    <property type="entry name" value="TPR_rpt"/>
</dbReference>
<dbReference type="SMART" id="SM00028">
    <property type="entry name" value="TPR"/>
    <property type="match status" value="3"/>
</dbReference>
<dbReference type="SUPFAM" id="SSF48452">
    <property type="entry name" value="TPR-like"/>
    <property type="match status" value="1"/>
</dbReference>
<protein>
    <submittedName>
        <fullName evidence="6">Tetratricopeptide (TPR) repeat protein</fullName>
    </submittedName>
</protein>
<dbReference type="Pfam" id="PF13424">
    <property type="entry name" value="TPR_12"/>
    <property type="match status" value="1"/>
</dbReference>
<gene>
    <name evidence="6" type="ORF">ABID46_000286</name>
</gene>
<evidence type="ECO:0000256" key="1">
    <source>
        <dbReference type="ARBA" id="ARBA00022737"/>
    </source>
</evidence>
<feature type="repeat" description="TPR" evidence="3">
    <location>
        <begin position="97"/>
        <end position="130"/>
    </location>
</feature>
<dbReference type="PROSITE" id="PS50005">
    <property type="entry name" value="TPR"/>
    <property type="match status" value="2"/>
</dbReference>
<evidence type="ECO:0000313" key="7">
    <source>
        <dbReference type="Proteomes" id="UP001549146"/>
    </source>
</evidence>
<feature type="signal peptide" evidence="5">
    <location>
        <begin position="1"/>
        <end position="25"/>
    </location>
</feature>
<feature type="repeat" description="TPR" evidence="3">
    <location>
        <begin position="59"/>
        <end position="92"/>
    </location>
</feature>
<comment type="caution">
    <text evidence="6">The sequence shown here is derived from an EMBL/GenBank/DDBJ whole genome shotgun (WGS) entry which is preliminary data.</text>
</comment>
<keyword evidence="1" id="KW-0677">Repeat</keyword>
<keyword evidence="5" id="KW-0732">Signal</keyword>
<feature type="compositionally biased region" description="Low complexity" evidence="4">
    <location>
        <begin position="172"/>
        <end position="182"/>
    </location>
</feature>
<dbReference type="EMBL" id="JBEPMO010000001">
    <property type="protein sequence ID" value="MET3730734.1"/>
    <property type="molecule type" value="Genomic_DNA"/>
</dbReference>
<dbReference type="Gene3D" id="1.25.40.10">
    <property type="entry name" value="Tetratricopeptide repeat domain"/>
    <property type="match status" value="1"/>
</dbReference>
<dbReference type="PANTHER" id="PTHR45586">
    <property type="entry name" value="TPR REPEAT-CONTAINING PROTEIN PA4667"/>
    <property type="match status" value="1"/>
</dbReference>
<dbReference type="PANTHER" id="PTHR45586:SF1">
    <property type="entry name" value="LIPOPOLYSACCHARIDE ASSEMBLY PROTEIN B"/>
    <property type="match status" value="1"/>
</dbReference>
<dbReference type="InterPro" id="IPR011990">
    <property type="entry name" value="TPR-like_helical_dom_sf"/>
</dbReference>